<organism evidence="1 2">
    <name type="scientific">Novipirellula caenicola</name>
    <dbReference type="NCBI Taxonomy" id="1536901"/>
    <lineage>
        <taxon>Bacteria</taxon>
        <taxon>Pseudomonadati</taxon>
        <taxon>Planctomycetota</taxon>
        <taxon>Planctomycetia</taxon>
        <taxon>Pirellulales</taxon>
        <taxon>Pirellulaceae</taxon>
        <taxon>Novipirellula</taxon>
    </lineage>
</organism>
<name>A0ABP9W401_9BACT</name>
<proteinExistence type="predicted"/>
<evidence type="ECO:0000313" key="1">
    <source>
        <dbReference type="EMBL" id="GAA5511263.1"/>
    </source>
</evidence>
<reference evidence="1 2" key="1">
    <citation type="submission" date="2024-02" db="EMBL/GenBank/DDBJ databases">
        <title>Rhodopirellula caenicola NBRC 110016.</title>
        <authorList>
            <person name="Ichikawa N."/>
            <person name="Katano-Makiyama Y."/>
            <person name="Hidaka K."/>
        </authorList>
    </citation>
    <scope>NUCLEOTIDE SEQUENCE [LARGE SCALE GENOMIC DNA]</scope>
    <source>
        <strain evidence="1 2">NBRC 110016</strain>
    </source>
</reference>
<evidence type="ECO:0000313" key="2">
    <source>
        <dbReference type="Proteomes" id="UP001416858"/>
    </source>
</evidence>
<protein>
    <submittedName>
        <fullName evidence="1">Uncharacterized protein</fullName>
    </submittedName>
</protein>
<dbReference type="RefSeq" id="WP_345689775.1">
    <property type="nucleotide sequence ID" value="NZ_BAABRO010000057.1"/>
</dbReference>
<accession>A0ABP9W401</accession>
<gene>
    <name evidence="1" type="ORF">Rcae01_06779</name>
</gene>
<keyword evidence="2" id="KW-1185">Reference proteome</keyword>
<comment type="caution">
    <text evidence="1">The sequence shown here is derived from an EMBL/GenBank/DDBJ whole genome shotgun (WGS) entry which is preliminary data.</text>
</comment>
<dbReference type="Proteomes" id="UP001416858">
    <property type="component" value="Unassembled WGS sequence"/>
</dbReference>
<sequence>MYVPSEITTRIQKLSEQLGCELRVLRCWQSDGGRPVFYCNFRGVLHDHPSFLLECFGTLCAELTDGRDDLTDLFLFLNGQRLAVAPASADYLVSRRADGEFDWDYDDEGYDNFFELNDKTGTESIDASLSIHPPTMNKDKGG</sequence>
<dbReference type="EMBL" id="BAABRO010000057">
    <property type="protein sequence ID" value="GAA5511263.1"/>
    <property type="molecule type" value="Genomic_DNA"/>
</dbReference>